<feature type="compositionally biased region" description="Low complexity" evidence="1">
    <location>
        <begin position="614"/>
        <end position="634"/>
    </location>
</feature>
<keyword evidence="2" id="KW-1133">Transmembrane helix</keyword>
<gene>
    <name evidence="3" type="ORF">BG011_000438</name>
</gene>
<feature type="compositionally biased region" description="Polar residues" evidence="1">
    <location>
        <begin position="688"/>
        <end position="697"/>
    </location>
</feature>
<dbReference type="PANTHER" id="PTHR24216:SF8">
    <property type="entry name" value="PAXILLIN, ISOFORM F"/>
    <property type="match status" value="1"/>
</dbReference>
<dbReference type="PANTHER" id="PTHR24216">
    <property type="entry name" value="PAXILLIN-RELATED"/>
    <property type="match status" value="1"/>
</dbReference>
<evidence type="ECO:0000256" key="2">
    <source>
        <dbReference type="SAM" id="Phobius"/>
    </source>
</evidence>
<protein>
    <recommendedName>
        <fullName evidence="5">TFIIS N-terminal domain-containing protein</fullName>
    </recommendedName>
</protein>
<evidence type="ECO:0000313" key="4">
    <source>
        <dbReference type="Proteomes" id="UP000726737"/>
    </source>
</evidence>
<feature type="compositionally biased region" description="Acidic residues" evidence="1">
    <location>
        <begin position="816"/>
        <end position="826"/>
    </location>
</feature>
<dbReference type="AlphaFoldDB" id="A0A9P6U5Z5"/>
<comment type="caution">
    <text evidence="3">The sequence shown here is derived from an EMBL/GenBank/DDBJ whole genome shotgun (WGS) entry which is preliminary data.</text>
</comment>
<feature type="region of interest" description="Disordered" evidence="1">
    <location>
        <begin position="614"/>
        <end position="654"/>
    </location>
</feature>
<dbReference type="Proteomes" id="UP000726737">
    <property type="component" value="Unassembled WGS sequence"/>
</dbReference>
<accession>A0A9P6U5Z5</accession>
<feature type="transmembrane region" description="Helical" evidence="2">
    <location>
        <begin position="241"/>
        <end position="263"/>
    </location>
</feature>
<dbReference type="SUPFAM" id="SSF117281">
    <property type="entry name" value="Kelch motif"/>
    <property type="match status" value="1"/>
</dbReference>
<name>A0A9P6U5Z5_9FUNG</name>
<dbReference type="Gene3D" id="2.120.10.80">
    <property type="entry name" value="Kelch-type beta propeller"/>
    <property type="match status" value="1"/>
</dbReference>
<reference evidence="3" key="1">
    <citation type="journal article" date="2020" name="Fungal Divers.">
        <title>Resolving the Mortierellaceae phylogeny through synthesis of multi-gene phylogenetics and phylogenomics.</title>
        <authorList>
            <person name="Vandepol N."/>
            <person name="Liber J."/>
            <person name="Desiro A."/>
            <person name="Na H."/>
            <person name="Kennedy M."/>
            <person name="Barry K."/>
            <person name="Grigoriev I.V."/>
            <person name="Miller A.N."/>
            <person name="O'Donnell K."/>
            <person name="Stajich J.E."/>
            <person name="Bonito G."/>
        </authorList>
    </citation>
    <scope>NUCLEOTIDE SEQUENCE</scope>
    <source>
        <strain evidence="3">KOD948</strain>
    </source>
</reference>
<feature type="region of interest" description="Disordered" evidence="1">
    <location>
        <begin position="686"/>
        <end position="839"/>
    </location>
</feature>
<dbReference type="OrthoDB" id="2430752at2759"/>
<keyword evidence="2" id="KW-0472">Membrane</keyword>
<dbReference type="CDD" id="cd12087">
    <property type="entry name" value="TM_EGFR-like"/>
    <property type="match status" value="1"/>
</dbReference>
<evidence type="ECO:0008006" key="5">
    <source>
        <dbReference type="Google" id="ProtNLM"/>
    </source>
</evidence>
<proteinExistence type="predicted"/>
<evidence type="ECO:0000256" key="1">
    <source>
        <dbReference type="SAM" id="MobiDB-lite"/>
    </source>
</evidence>
<sequence>MNRLWDQQGVNAALHPDGYTISIVTTTPPTYMVFDSRSKTIQGTQLENVTPNLHGFCMGVIPATSQPVMCGGSSNGVYTTNCVLLSAAVRTPTVFATFNSPQDGCAFIPYNTGFLIIPGFLAQYHSVIPPVDTRNPSMSVFDMKTNNWSTIPNDQDVFLLIRPYSQVTVMPGTDSAVLYGGSGLRGEHYTDILVFNLKTNIWGRTLEPAPGQYVKSNSSSLVPSPSPTPDNGPVTRLSTPAIIGIVIGSLFVLGLVGSIFFYVRRRRHYTPAERTDREDGQNPWPHNVKVEPASLALLPASVPTHSIPADVSTTQSPLPGQQLQSTLQQQLRNTSTRNGIVSESGLSQTQTPRPRLFLTAVEVPLYRKPTPTTAPSHWPIPPAPSLAPFLAPASVPIHAVTPAPTTVPAMPSAEPRPPKRRVNGEEETPFAEGVLGSAAIRYRPYVVPSRAEQATRASAEKSVAALSKTSRKNKLQSFEVAGRITPFLRGGSIVKAEDIKTFVGIMEDAGDMDGKKYILNALLSTKPLPILTRFVHSTGPSIILAWMAEARKNVQDPRCQDILLKILRILKALPWEVETSVKIKLERMVKNLATEKDGIPDIIKSATELLEKWNNTNSSSEHTSSRLTRASTTESARRARPNPGTDNIFGGQHQDLFPLPKFTKASTSTPKTPSVVAANHNFFKEIASPSTPTQTTKKMPARLNISTRPQQDNRGGSSPPASASSSSPSVLTTVPSTRSRRPPSDSTPAQRPQAESAPPQFNIAKEAVWRSSHTSSSSSSAPSSKPPDRTPKKTVRFKGDHELVQTRFIERVIYESTDEDEDDYDEGTDRSNDYSSSSIDMDVDMDTEMEVDDGYSPSFWPPFFAPSTPAPTPQPSTAPSRPAFIMTPQEMEDLVTGKMWRLPMPLSIEHEYTVANGQESAETATQAEREARNPAAVYSSLAMIPPSPVEPDSETDDESLPRQIALFEESTDPAQVLLGSLTQLAQYLAFRSHVDTQHQVPLPPQ</sequence>
<feature type="region of interest" description="Disordered" evidence="1">
    <location>
        <begin position="403"/>
        <end position="426"/>
    </location>
</feature>
<keyword evidence="2" id="KW-0812">Transmembrane</keyword>
<feature type="compositionally biased region" description="Basic and acidic residues" evidence="1">
    <location>
        <begin position="786"/>
        <end position="813"/>
    </location>
</feature>
<keyword evidence="4" id="KW-1185">Reference proteome</keyword>
<feature type="compositionally biased region" description="Low complexity" evidence="1">
    <location>
        <begin position="771"/>
        <end position="783"/>
    </location>
</feature>
<dbReference type="InterPro" id="IPR015915">
    <property type="entry name" value="Kelch-typ_b-propeller"/>
</dbReference>
<feature type="compositionally biased region" description="Polar residues" evidence="1">
    <location>
        <begin position="704"/>
        <end position="716"/>
    </location>
</feature>
<dbReference type="EMBL" id="JAAAJA010000109">
    <property type="protein sequence ID" value="KAG0262014.1"/>
    <property type="molecule type" value="Genomic_DNA"/>
</dbReference>
<feature type="region of interest" description="Disordered" evidence="1">
    <location>
        <begin position="213"/>
        <end position="233"/>
    </location>
</feature>
<evidence type="ECO:0000313" key="3">
    <source>
        <dbReference type="EMBL" id="KAG0262014.1"/>
    </source>
</evidence>
<feature type="compositionally biased region" description="Low complexity" evidence="1">
    <location>
        <begin position="717"/>
        <end position="737"/>
    </location>
</feature>
<organism evidence="3 4">
    <name type="scientific">Mortierella polycephala</name>
    <dbReference type="NCBI Taxonomy" id="41804"/>
    <lineage>
        <taxon>Eukaryota</taxon>
        <taxon>Fungi</taxon>
        <taxon>Fungi incertae sedis</taxon>
        <taxon>Mucoromycota</taxon>
        <taxon>Mortierellomycotina</taxon>
        <taxon>Mortierellomycetes</taxon>
        <taxon>Mortierellales</taxon>
        <taxon>Mortierellaceae</taxon>
        <taxon>Mortierella</taxon>
    </lineage>
</organism>